<keyword evidence="2" id="KW-0812">Transmembrane</keyword>
<evidence type="ECO:0000256" key="2">
    <source>
        <dbReference type="SAM" id="Phobius"/>
    </source>
</evidence>
<dbReference type="OrthoDB" id="6375539at2759"/>
<dbReference type="Pfam" id="PF16041">
    <property type="entry name" value="APD1-4_M"/>
    <property type="match status" value="1"/>
</dbReference>
<gene>
    <name evidence="5" type="ORF">X975_11672</name>
</gene>
<reference evidence="5 6" key="1">
    <citation type="submission" date="2013-11" db="EMBL/GenBank/DDBJ databases">
        <title>Genome sequencing of Stegodyphus mimosarum.</title>
        <authorList>
            <person name="Bechsgaard J."/>
        </authorList>
    </citation>
    <scope>NUCLEOTIDE SEQUENCE [LARGE SCALE GENOMIC DNA]</scope>
</reference>
<dbReference type="PANTHER" id="PTHR39077:SF1">
    <property type="entry name" value="E3 UBIQUITIN-PROTEIN LIGASE APD1-4 MIDDLE DOMAIN-CONTAINING PROTEIN"/>
    <property type="match status" value="1"/>
</dbReference>
<feature type="transmembrane region" description="Helical" evidence="2">
    <location>
        <begin position="6"/>
        <end position="25"/>
    </location>
</feature>
<protein>
    <submittedName>
        <fullName evidence="5">Uncharacterized protein</fullName>
    </submittedName>
</protein>
<evidence type="ECO:0000259" key="3">
    <source>
        <dbReference type="Pfam" id="PF16040"/>
    </source>
</evidence>
<accession>A0A087UWJ0</accession>
<dbReference type="STRING" id="407821.A0A087UWJ0"/>
<feature type="domain" description="E3 ubiquitin-protein ligase APD1-4 N-terminal" evidence="3">
    <location>
        <begin position="66"/>
        <end position="132"/>
    </location>
</feature>
<feature type="domain" description="E3 ubiquitin-protein ligase APD1-4 middle" evidence="4">
    <location>
        <begin position="213"/>
        <end position="295"/>
    </location>
</feature>
<dbReference type="Pfam" id="PF16040">
    <property type="entry name" value="APD1-4_N"/>
    <property type="match status" value="1"/>
</dbReference>
<evidence type="ECO:0000259" key="4">
    <source>
        <dbReference type="Pfam" id="PF16041"/>
    </source>
</evidence>
<keyword evidence="2" id="KW-0472">Membrane</keyword>
<feature type="compositionally biased region" description="Acidic residues" evidence="1">
    <location>
        <begin position="146"/>
        <end position="162"/>
    </location>
</feature>
<name>A0A087UWJ0_STEMI</name>
<dbReference type="Proteomes" id="UP000054359">
    <property type="component" value="Unassembled WGS sequence"/>
</dbReference>
<dbReference type="InterPro" id="IPR032010">
    <property type="entry name" value="APD1-4_M"/>
</dbReference>
<dbReference type="OMA" id="INRTECK"/>
<keyword evidence="6" id="KW-1185">Reference proteome</keyword>
<feature type="region of interest" description="Disordered" evidence="1">
    <location>
        <begin position="146"/>
        <end position="175"/>
    </location>
</feature>
<organism evidence="5 6">
    <name type="scientific">Stegodyphus mimosarum</name>
    <name type="common">African social velvet spider</name>
    <dbReference type="NCBI Taxonomy" id="407821"/>
    <lineage>
        <taxon>Eukaryota</taxon>
        <taxon>Metazoa</taxon>
        <taxon>Ecdysozoa</taxon>
        <taxon>Arthropoda</taxon>
        <taxon>Chelicerata</taxon>
        <taxon>Arachnida</taxon>
        <taxon>Araneae</taxon>
        <taxon>Araneomorphae</taxon>
        <taxon>Entelegynae</taxon>
        <taxon>Eresoidea</taxon>
        <taxon>Eresidae</taxon>
        <taxon>Stegodyphus</taxon>
    </lineage>
</organism>
<dbReference type="PANTHER" id="PTHR39077">
    <property type="entry name" value="DUF4793 DOMAIN-CONTAINING PROTEIN"/>
    <property type="match status" value="1"/>
</dbReference>
<feature type="compositionally biased region" description="Low complexity" evidence="1">
    <location>
        <begin position="163"/>
        <end position="172"/>
    </location>
</feature>
<evidence type="ECO:0000313" key="6">
    <source>
        <dbReference type="Proteomes" id="UP000054359"/>
    </source>
</evidence>
<evidence type="ECO:0000256" key="1">
    <source>
        <dbReference type="SAM" id="MobiDB-lite"/>
    </source>
</evidence>
<proteinExistence type="predicted"/>
<keyword evidence="2" id="KW-1133">Transmembrane helix</keyword>
<evidence type="ECO:0000313" key="5">
    <source>
        <dbReference type="EMBL" id="KFM81729.1"/>
    </source>
</evidence>
<sequence>MAMHALGTLGAIILAAIFFSVPLVLKYHVYKPEMKRVTTGDVEVVEGPFSTVWCQEVELQSDSNYKSFLYESDPEVDEEISERMIATQRIVLPNKAQKYLRFHLLQGSKVNMSSCARLSGAGVSVVKGHHELQNCLEEHRIYLSTDEDISGEDSQSESESDDVTSSISSSQGAVTNDSDRPYFCKNSLHDAQLPSTYKCNSKYYETFRKFTLLHNIEETDYYYYVFSSHTYLDILPNDFSIEFVIDRTHYAYETSINNCSSDSQCRLGMPLASQRRIVVQMEGFNGTLKDKELKIICKP</sequence>
<dbReference type="AlphaFoldDB" id="A0A087UWJ0"/>
<feature type="non-terminal residue" evidence="5">
    <location>
        <position position="299"/>
    </location>
</feature>
<dbReference type="InterPro" id="IPR032008">
    <property type="entry name" value="APD1-4_N"/>
</dbReference>
<dbReference type="EMBL" id="KK122004">
    <property type="protein sequence ID" value="KFM81729.1"/>
    <property type="molecule type" value="Genomic_DNA"/>
</dbReference>